<keyword evidence="3 5" id="KW-1133">Transmembrane helix</keyword>
<evidence type="ECO:0000313" key="8">
    <source>
        <dbReference type="Proteomes" id="UP000662818"/>
    </source>
</evidence>
<feature type="transmembrane region" description="Helical" evidence="5">
    <location>
        <begin position="251"/>
        <end position="274"/>
    </location>
</feature>
<evidence type="ECO:0000259" key="6">
    <source>
        <dbReference type="Pfam" id="PF00324"/>
    </source>
</evidence>
<evidence type="ECO:0000256" key="3">
    <source>
        <dbReference type="ARBA" id="ARBA00022989"/>
    </source>
</evidence>
<evidence type="ECO:0000256" key="5">
    <source>
        <dbReference type="SAM" id="Phobius"/>
    </source>
</evidence>
<dbReference type="PANTHER" id="PTHR42770:SF16">
    <property type="entry name" value="AMINO ACID PERMEASE"/>
    <property type="match status" value="1"/>
</dbReference>
<gene>
    <name evidence="7" type="ORF">CFH99_04545</name>
</gene>
<comment type="subcellular location">
    <subcellularLocation>
        <location evidence="1">Membrane</location>
        <topology evidence="1">Multi-pass membrane protein</topology>
    </subcellularLocation>
</comment>
<dbReference type="InterPro" id="IPR004841">
    <property type="entry name" value="AA-permease/SLC12A_dom"/>
</dbReference>
<dbReference type="Gene3D" id="1.20.1740.10">
    <property type="entry name" value="Amino acid/polyamine transporter I"/>
    <property type="match status" value="1"/>
</dbReference>
<reference evidence="7 8" key="1">
    <citation type="submission" date="2017-06" db="EMBL/GenBank/DDBJ databases">
        <title>Complete Genome Sequence of the Soil Carbazole-Degrading Bacterium Nocardioides aromaticivorans IC177.</title>
        <authorList>
            <person name="Vejarano F."/>
            <person name="Suzuki-Minakuchi C."/>
            <person name="Ohtsubo Y."/>
            <person name="Tsuda M."/>
            <person name="Okada K."/>
            <person name="Nojiri H."/>
        </authorList>
    </citation>
    <scope>NUCLEOTIDE SEQUENCE [LARGE SCALE GENOMIC DNA]</scope>
    <source>
        <strain evidence="7 8">IC177</strain>
    </source>
</reference>
<accession>A0ABX7PG66</accession>
<evidence type="ECO:0000313" key="7">
    <source>
        <dbReference type="EMBL" id="QSR24884.1"/>
    </source>
</evidence>
<dbReference type="PANTHER" id="PTHR42770">
    <property type="entry name" value="AMINO ACID TRANSPORTER-RELATED"/>
    <property type="match status" value="1"/>
</dbReference>
<evidence type="ECO:0000256" key="1">
    <source>
        <dbReference type="ARBA" id="ARBA00004141"/>
    </source>
</evidence>
<feature type="transmembrane region" description="Helical" evidence="5">
    <location>
        <begin position="210"/>
        <end position="230"/>
    </location>
</feature>
<dbReference type="RefSeq" id="WP_207008877.1">
    <property type="nucleotide sequence ID" value="NZ_CP022295.1"/>
</dbReference>
<keyword evidence="2 5" id="KW-0812">Transmembrane</keyword>
<protein>
    <submittedName>
        <fullName evidence="7">Amino acid permease</fullName>
    </submittedName>
</protein>
<sequence length="487" mass="50777">MTSTDKILEATPGSVERAPEPNKLRGDLNTFQLLFGILAFNGPLVGVMAFLPLAIGYGNGLGAPAAYIAAAVILGVFASGFLKMSRHVDNPGGFYSYVTLGLGKELGLGASFLAVVAYYTVLLGMYALMGVLISVYVAGTLGGPDIAWWIWAGILQVVVGIFGFFNIELSARVLTVFMCCEAILILAYNAAVVVQGGAAGLSGSSFLPSHIFSGGVGIALLFALLSFTGFEVTAVFRDEVRDPDRTIPRAAYGHIALVGIGYAVSTWVIIQAIGPASAVAATASDPTGSVTATVQTYLGAVAVDLVSILLMTSGFASLLAGHNILARYLFNLGVDGVLPRPIGAAHARHGSPYRAAILASGLIGAGYVLSVIARPDPSILYAQLWGVFGLALQILFLLTTVAIMVFMWRARPEDATLWHRLVAPGLALVGLGTTMVLAVSNIELLIPGEVAVTITVVVLVGSIVAGGAYARLLKTVRPAAYRHIGRR</sequence>
<feature type="transmembrane region" description="Helical" evidence="5">
    <location>
        <begin position="33"/>
        <end position="55"/>
    </location>
</feature>
<dbReference type="EMBL" id="CP022295">
    <property type="protein sequence ID" value="QSR24884.1"/>
    <property type="molecule type" value="Genomic_DNA"/>
</dbReference>
<dbReference type="Pfam" id="PF00324">
    <property type="entry name" value="AA_permease"/>
    <property type="match status" value="1"/>
</dbReference>
<feature type="transmembrane region" description="Helical" evidence="5">
    <location>
        <begin position="61"/>
        <end position="82"/>
    </location>
</feature>
<feature type="transmembrane region" description="Helical" evidence="5">
    <location>
        <begin position="451"/>
        <end position="472"/>
    </location>
</feature>
<organism evidence="7 8">
    <name type="scientific">Nocardioides aromaticivorans</name>
    <dbReference type="NCBI Taxonomy" id="200618"/>
    <lineage>
        <taxon>Bacteria</taxon>
        <taxon>Bacillati</taxon>
        <taxon>Actinomycetota</taxon>
        <taxon>Actinomycetes</taxon>
        <taxon>Propionibacteriales</taxon>
        <taxon>Nocardioidaceae</taxon>
        <taxon>Nocardioides</taxon>
    </lineage>
</organism>
<feature type="transmembrane region" description="Helical" evidence="5">
    <location>
        <begin position="421"/>
        <end position="439"/>
    </location>
</feature>
<dbReference type="Proteomes" id="UP000662818">
    <property type="component" value="Chromosome"/>
</dbReference>
<name>A0ABX7PG66_9ACTN</name>
<evidence type="ECO:0000256" key="4">
    <source>
        <dbReference type="ARBA" id="ARBA00023136"/>
    </source>
</evidence>
<dbReference type="InterPro" id="IPR050367">
    <property type="entry name" value="APC_superfamily"/>
</dbReference>
<feature type="transmembrane region" description="Helical" evidence="5">
    <location>
        <begin position="385"/>
        <end position="409"/>
    </location>
</feature>
<keyword evidence="4 5" id="KW-0472">Membrane</keyword>
<evidence type="ECO:0000256" key="2">
    <source>
        <dbReference type="ARBA" id="ARBA00022692"/>
    </source>
</evidence>
<feature type="transmembrane region" description="Helical" evidence="5">
    <location>
        <begin position="174"/>
        <end position="198"/>
    </location>
</feature>
<keyword evidence="8" id="KW-1185">Reference proteome</keyword>
<feature type="transmembrane region" description="Helical" evidence="5">
    <location>
        <begin position="294"/>
        <end position="320"/>
    </location>
</feature>
<feature type="transmembrane region" description="Helical" evidence="5">
    <location>
        <begin position="112"/>
        <end position="136"/>
    </location>
</feature>
<dbReference type="PIRSF" id="PIRSF006060">
    <property type="entry name" value="AA_transporter"/>
    <property type="match status" value="1"/>
</dbReference>
<feature type="domain" description="Amino acid permease/ SLC12A" evidence="6">
    <location>
        <begin position="46"/>
        <end position="447"/>
    </location>
</feature>
<feature type="transmembrane region" description="Helical" evidence="5">
    <location>
        <begin position="148"/>
        <end position="167"/>
    </location>
</feature>
<proteinExistence type="predicted"/>
<feature type="transmembrane region" description="Helical" evidence="5">
    <location>
        <begin position="355"/>
        <end position="373"/>
    </location>
</feature>